<evidence type="ECO:0000313" key="2">
    <source>
        <dbReference type="EMBL" id="CAJ0960068.1"/>
    </source>
</evidence>
<dbReference type="Pfam" id="PF00087">
    <property type="entry name" value="Toxin_TOLIP"/>
    <property type="match status" value="1"/>
</dbReference>
<feature type="domain" description="Snake toxin/toxin-like" evidence="1">
    <location>
        <begin position="84"/>
        <end position="119"/>
    </location>
</feature>
<dbReference type="Proteomes" id="UP001176940">
    <property type="component" value="Unassembled WGS sequence"/>
</dbReference>
<sequence length="232" mass="24512">MSGAARDLNPCQASASSANEWSCMVLTGLKNWTRPPGVFQSSSVTAPPPAFVRPGRVIVSHLNRILIPSKVINGFEIKVIGAISATSISKSCALACTASSTGISVASGSTSCCTTDLCNVSGGASIKASSAAIILALGSLLTILRSLVISSKAQRNASNIGSFDEFQSTDYRKNMNRPSTLNKREGGVGTTVCSPGNQHLFLFQEARIYKWKYEQFLACPSVGSLVSRRSVW</sequence>
<name>A0ABN9M7Q0_9NEOB</name>
<keyword evidence="3" id="KW-1185">Reference proteome</keyword>
<dbReference type="SUPFAM" id="SSF57302">
    <property type="entry name" value="Snake toxin-like"/>
    <property type="match status" value="1"/>
</dbReference>
<protein>
    <recommendedName>
        <fullName evidence="1">Snake toxin/toxin-like domain-containing protein</fullName>
    </recommendedName>
</protein>
<organism evidence="2 3">
    <name type="scientific">Ranitomeya imitator</name>
    <name type="common">mimic poison frog</name>
    <dbReference type="NCBI Taxonomy" id="111125"/>
    <lineage>
        <taxon>Eukaryota</taxon>
        <taxon>Metazoa</taxon>
        <taxon>Chordata</taxon>
        <taxon>Craniata</taxon>
        <taxon>Vertebrata</taxon>
        <taxon>Euteleostomi</taxon>
        <taxon>Amphibia</taxon>
        <taxon>Batrachia</taxon>
        <taxon>Anura</taxon>
        <taxon>Neobatrachia</taxon>
        <taxon>Hyloidea</taxon>
        <taxon>Dendrobatidae</taxon>
        <taxon>Dendrobatinae</taxon>
        <taxon>Ranitomeya</taxon>
    </lineage>
</organism>
<gene>
    <name evidence="2" type="ORF">RIMI_LOCUS17116341</name>
</gene>
<accession>A0ABN9M7Q0</accession>
<dbReference type="Gene3D" id="2.10.60.10">
    <property type="entry name" value="CD59"/>
    <property type="match status" value="1"/>
</dbReference>
<comment type="caution">
    <text evidence="2">The sequence shown here is derived from an EMBL/GenBank/DDBJ whole genome shotgun (WGS) entry which is preliminary data.</text>
</comment>
<dbReference type="InterPro" id="IPR045860">
    <property type="entry name" value="Snake_toxin-like_sf"/>
</dbReference>
<reference evidence="2" key="1">
    <citation type="submission" date="2023-07" db="EMBL/GenBank/DDBJ databases">
        <authorList>
            <person name="Stuckert A."/>
        </authorList>
    </citation>
    <scope>NUCLEOTIDE SEQUENCE</scope>
</reference>
<evidence type="ECO:0000313" key="3">
    <source>
        <dbReference type="Proteomes" id="UP001176940"/>
    </source>
</evidence>
<evidence type="ECO:0000259" key="1">
    <source>
        <dbReference type="Pfam" id="PF00087"/>
    </source>
</evidence>
<dbReference type="EMBL" id="CAUEEQ010049216">
    <property type="protein sequence ID" value="CAJ0960068.1"/>
    <property type="molecule type" value="Genomic_DNA"/>
</dbReference>
<dbReference type="InterPro" id="IPR035076">
    <property type="entry name" value="Toxin/TOLIP"/>
</dbReference>
<proteinExistence type="predicted"/>